<comment type="cofactor">
    <cofactor evidence="13">
        <name>Mn(2+)</name>
        <dbReference type="ChEBI" id="CHEBI:29035"/>
    </cofactor>
    <cofactor evidence="13">
        <name>Fe(2+)</name>
        <dbReference type="ChEBI" id="CHEBI:29033"/>
    </cofactor>
    <text evidence="13">Binds 1 Mn(2+) or Fe(2+) ion per subunit.</text>
</comment>
<evidence type="ECO:0000256" key="3">
    <source>
        <dbReference type="ARBA" id="ARBA00011738"/>
    </source>
</evidence>
<dbReference type="GO" id="GO:0045892">
    <property type="term" value="P:negative regulation of DNA-templated transcription"/>
    <property type="evidence" value="ECO:0007669"/>
    <property type="project" value="TreeGrafter"/>
</dbReference>
<dbReference type="Pfam" id="PF01475">
    <property type="entry name" value="FUR"/>
    <property type="match status" value="1"/>
</dbReference>
<name>A0A286FBX0_9BACT</name>
<dbReference type="RefSeq" id="WP_097126038.1">
    <property type="nucleotide sequence ID" value="NZ_OCNH01000001.1"/>
</dbReference>
<organism evidence="14 15">
    <name type="scientific">Spirosoma fluviale</name>
    <dbReference type="NCBI Taxonomy" id="1597977"/>
    <lineage>
        <taxon>Bacteria</taxon>
        <taxon>Pseudomonadati</taxon>
        <taxon>Bacteroidota</taxon>
        <taxon>Cytophagia</taxon>
        <taxon>Cytophagales</taxon>
        <taxon>Cytophagaceae</taxon>
        <taxon>Spirosoma</taxon>
    </lineage>
</organism>
<dbReference type="PANTHER" id="PTHR33202">
    <property type="entry name" value="ZINC UPTAKE REGULATION PROTEIN"/>
    <property type="match status" value="1"/>
</dbReference>
<keyword evidence="15" id="KW-1185">Reference proteome</keyword>
<evidence type="ECO:0000313" key="14">
    <source>
        <dbReference type="EMBL" id="SOD80690.1"/>
    </source>
</evidence>
<dbReference type="GO" id="GO:0008270">
    <property type="term" value="F:zinc ion binding"/>
    <property type="evidence" value="ECO:0007669"/>
    <property type="project" value="TreeGrafter"/>
</dbReference>
<reference evidence="15" key="1">
    <citation type="submission" date="2017-09" db="EMBL/GenBank/DDBJ databases">
        <authorList>
            <person name="Varghese N."/>
            <person name="Submissions S."/>
        </authorList>
    </citation>
    <scope>NUCLEOTIDE SEQUENCE [LARGE SCALE GENOMIC DNA]</scope>
    <source>
        <strain evidence="15">DSM 29961</strain>
    </source>
</reference>
<keyword evidence="9" id="KW-0805">Transcription regulation</keyword>
<keyword evidence="10" id="KW-0238">DNA-binding</keyword>
<evidence type="ECO:0000256" key="10">
    <source>
        <dbReference type="ARBA" id="ARBA00023125"/>
    </source>
</evidence>
<dbReference type="InterPro" id="IPR002481">
    <property type="entry name" value="FUR"/>
</dbReference>
<evidence type="ECO:0000256" key="9">
    <source>
        <dbReference type="ARBA" id="ARBA00023015"/>
    </source>
</evidence>
<dbReference type="EMBL" id="OCNH01000001">
    <property type="protein sequence ID" value="SOD80690.1"/>
    <property type="molecule type" value="Genomic_DNA"/>
</dbReference>
<dbReference type="CDD" id="cd07153">
    <property type="entry name" value="Fur_like"/>
    <property type="match status" value="1"/>
</dbReference>
<dbReference type="InterPro" id="IPR036390">
    <property type="entry name" value="WH_DNA-bd_sf"/>
</dbReference>
<dbReference type="AlphaFoldDB" id="A0A286FBX0"/>
<comment type="similarity">
    <text evidence="2">Belongs to the Fur family.</text>
</comment>
<evidence type="ECO:0000256" key="7">
    <source>
        <dbReference type="ARBA" id="ARBA00022723"/>
    </source>
</evidence>
<dbReference type="GO" id="GO:1900376">
    <property type="term" value="P:regulation of secondary metabolite biosynthetic process"/>
    <property type="evidence" value="ECO:0007669"/>
    <property type="project" value="TreeGrafter"/>
</dbReference>
<dbReference type="InterPro" id="IPR043135">
    <property type="entry name" value="Fur_C"/>
</dbReference>
<evidence type="ECO:0000256" key="1">
    <source>
        <dbReference type="ARBA" id="ARBA00004496"/>
    </source>
</evidence>
<accession>A0A286FBX0</accession>
<proteinExistence type="inferred from homology"/>
<feature type="binding site" evidence="12">
    <location>
        <position position="105"/>
    </location>
    <ligand>
        <name>Zn(2+)</name>
        <dbReference type="ChEBI" id="CHEBI:29105"/>
    </ligand>
</feature>
<evidence type="ECO:0000256" key="6">
    <source>
        <dbReference type="ARBA" id="ARBA00022491"/>
    </source>
</evidence>
<keyword evidence="7 12" id="KW-0479">Metal-binding</keyword>
<dbReference type="SUPFAM" id="SSF46785">
    <property type="entry name" value="Winged helix' DNA-binding domain"/>
    <property type="match status" value="1"/>
</dbReference>
<feature type="binding site" evidence="12">
    <location>
        <position position="108"/>
    </location>
    <ligand>
        <name>Zn(2+)</name>
        <dbReference type="ChEBI" id="CHEBI:29105"/>
    </ligand>
</feature>
<evidence type="ECO:0000256" key="8">
    <source>
        <dbReference type="ARBA" id="ARBA00022833"/>
    </source>
</evidence>
<keyword evidence="5" id="KW-0963">Cytoplasm</keyword>
<dbReference type="Proteomes" id="UP000219452">
    <property type="component" value="Unassembled WGS sequence"/>
</dbReference>
<keyword evidence="6" id="KW-0678">Repressor</keyword>
<evidence type="ECO:0000256" key="11">
    <source>
        <dbReference type="ARBA" id="ARBA00023163"/>
    </source>
</evidence>
<dbReference type="GO" id="GO:0000976">
    <property type="term" value="F:transcription cis-regulatory region binding"/>
    <property type="evidence" value="ECO:0007669"/>
    <property type="project" value="TreeGrafter"/>
</dbReference>
<dbReference type="PANTHER" id="PTHR33202:SF2">
    <property type="entry name" value="FERRIC UPTAKE REGULATION PROTEIN"/>
    <property type="match status" value="1"/>
</dbReference>
<feature type="binding site" evidence="13">
    <location>
        <position position="101"/>
    </location>
    <ligand>
        <name>Fe cation</name>
        <dbReference type="ChEBI" id="CHEBI:24875"/>
    </ligand>
</feature>
<evidence type="ECO:0000256" key="12">
    <source>
        <dbReference type="PIRSR" id="PIRSR602481-1"/>
    </source>
</evidence>
<gene>
    <name evidence="14" type="ORF">SAMN06269250_1528</name>
</gene>
<protein>
    <recommendedName>
        <fullName evidence="4">Ferric uptake regulation protein</fullName>
    </recommendedName>
</protein>
<evidence type="ECO:0000256" key="5">
    <source>
        <dbReference type="ARBA" id="ARBA00022490"/>
    </source>
</evidence>
<sequence length="174" mass="20443">MPAPTQTNLDAAQMIFRAYLERKGLRKTPERFAILEEIYNRQDHFDVDELYISMKNKKYRVSRATVYNTLDVLVDCDLVTKHQFGRNLAQYEKSYGYRQHDHLICTDCHKVMEFCDPRVQNIQNMVGDMLKFNVMHHSLIFYGSCARDICENRQITEKDQQGRSVDTVQVPVEG</sequence>
<evidence type="ECO:0000313" key="15">
    <source>
        <dbReference type="Proteomes" id="UP000219452"/>
    </source>
</evidence>
<dbReference type="GO" id="GO:0003700">
    <property type="term" value="F:DNA-binding transcription factor activity"/>
    <property type="evidence" value="ECO:0007669"/>
    <property type="project" value="InterPro"/>
</dbReference>
<dbReference type="GO" id="GO:0005829">
    <property type="term" value="C:cytosol"/>
    <property type="evidence" value="ECO:0007669"/>
    <property type="project" value="TreeGrafter"/>
</dbReference>
<dbReference type="OrthoDB" id="8659436at2"/>
<dbReference type="Gene3D" id="3.30.1490.190">
    <property type="match status" value="1"/>
</dbReference>
<keyword evidence="13" id="KW-0408">Iron</keyword>
<comment type="subunit">
    <text evidence="3">Homodimer.</text>
</comment>
<dbReference type="Gene3D" id="1.10.10.10">
    <property type="entry name" value="Winged helix-like DNA-binding domain superfamily/Winged helix DNA-binding domain"/>
    <property type="match status" value="1"/>
</dbReference>
<comment type="cofactor">
    <cofactor evidence="12">
        <name>Zn(2+)</name>
        <dbReference type="ChEBI" id="CHEBI:29105"/>
    </cofactor>
    <text evidence="12">Binds 1 zinc ion per subunit.</text>
</comment>
<evidence type="ECO:0000256" key="13">
    <source>
        <dbReference type="PIRSR" id="PIRSR602481-2"/>
    </source>
</evidence>
<keyword evidence="11" id="KW-0804">Transcription</keyword>
<keyword evidence="8 12" id="KW-0862">Zinc</keyword>
<dbReference type="InterPro" id="IPR036388">
    <property type="entry name" value="WH-like_DNA-bd_sf"/>
</dbReference>
<evidence type="ECO:0000256" key="2">
    <source>
        <dbReference type="ARBA" id="ARBA00007957"/>
    </source>
</evidence>
<evidence type="ECO:0000256" key="4">
    <source>
        <dbReference type="ARBA" id="ARBA00020910"/>
    </source>
</evidence>
<feature type="binding site" evidence="13">
    <location>
        <position position="137"/>
    </location>
    <ligand>
        <name>Fe cation</name>
        <dbReference type="ChEBI" id="CHEBI:24875"/>
    </ligand>
</feature>
<comment type="subcellular location">
    <subcellularLocation>
        <location evidence="1">Cytoplasm</location>
    </subcellularLocation>
</comment>
<feature type="binding site" evidence="12">
    <location>
        <position position="145"/>
    </location>
    <ligand>
        <name>Zn(2+)</name>
        <dbReference type="ChEBI" id="CHEBI:29105"/>
    </ligand>
</feature>